<accession>A0A9N9X5Q4</accession>
<sequence length="163" mass="17740">MWNKVSNLCHIVNSDGVPLLVNLKLQSSSKLFPAGERILAGDGSEEVELLGCQEAISDPRAVSDQRAIFEQSAISDQRVIFDQSAISDHRTIYDQRAIFNERAISDQRAVLEQSAVFDQDDISDPSVFLEGSDRVEYMAVLAAVPAPKDAARFVSIGSAENAG</sequence>
<evidence type="ECO:0000313" key="1">
    <source>
        <dbReference type="EMBL" id="CAG9825583.1"/>
    </source>
</evidence>
<proteinExistence type="predicted"/>
<name>A0A9N9X5Q4_PHACE</name>
<evidence type="ECO:0000313" key="2">
    <source>
        <dbReference type="Proteomes" id="UP001153737"/>
    </source>
</evidence>
<dbReference type="OrthoDB" id="9974378at2759"/>
<protein>
    <submittedName>
        <fullName evidence="1">Uncharacterized protein</fullName>
    </submittedName>
</protein>
<keyword evidence="2" id="KW-1185">Reference proteome</keyword>
<dbReference type="Proteomes" id="UP001153737">
    <property type="component" value="Chromosome 9"/>
</dbReference>
<reference evidence="1" key="2">
    <citation type="submission" date="2022-10" db="EMBL/GenBank/DDBJ databases">
        <authorList>
            <consortium name="ENA_rothamsted_submissions"/>
            <consortium name="culmorum"/>
            <person name="King R."/>
        </authorList>
    </citation>
    <scope>NUCLEOTIDE SEQUENCE</scope>
</reference>
<reference evidence="1" key="1">
    <citation type="submission" date="2022-01" db="EMBL/GenBank/DDBJ databases">
        <authorList>
            <person name="King R."/>
        </authorList>
    </citation>
    <scope>NUCLEOTIDE SEQUENCE</scope>
</reference>
<gene>
    <name evidence="1" type="ORF">PHAECO_LOCUS13099</name>
</gene>
<dbReference type="EMBL" id="OU896715">
    <property type="protein sequence ID" value="CAG9825583.1"/>
    <property type="molecule type" value="Genomic_DNA"/>
</dbReference>
<organism evidence="1 2">
    <name type="scientific">Phaedon cochleariae</name>
    <name type="common">Mustard beetle</name>
    <dbReference type="NCBI Taxonomy" id="80249"/>
    <lineage>
        <taxon>Eukaryota</taxon>
        <taxon>Metazoa</taxon>
        <taxon>Ecdysozoa</taxon>
        <taxon>Arthropoda</taxon>
        <taxon>Hexapoda</taxon>
        <taxon>Insecta</taxon>
        <taxon>Pterygota</taxon>
        <taxon>Neoptera</taxon>
        <taxon>Endopterygota</taxon>
        <taxon>Coleoptera</taxon>
        <taxon>Polyphaga</taxon>
        <taxon>Cucujiformia</taxon>
        <taxon>Chrysomeloidea</taxon>
        <taxon>Chrysomelidae</taxon>
        <taxon>Chrysomelinae</taxon>
        <taxon>Chrysomelini</taxon>
        <taxon>Phaedon</taxon>
    </lineage>
</organism>
<dbReference type="AlphaFoldDB" id="A0A9N9X5Q4"/>